<accession>A0A493TKC5</accession>
<reference evidence="1" key="2">
    <citation type="submission" date="2025-08" db="UniProtKB">
        <authorList>
            <consortium name="Ensembl"/>
        </authorList>
    </citation>
    <scope>IDENTIFICATION</scope>
</reference>
<dbReference type="Proteomes" id="UP000016666">
    <property type="component" value="Unassembled WGS sequence"/>
</dbReference>
<dbReference type="Ensembl" id="ENSAPLT00000018582.1">
    <property type="protein sequence ID" value="ENSAPLP00000026309.1"/>
    <property type="gene ID" value="ENSAPLG00000030200.1"/>
</dbReference>
<reference evidence="2" key="1">
    <citation type="submission" date="2017-10" db="EMBL/GenBank/DDBJ databases">
        <title>A new Pekin duck reference genome.</title>
        <authorList>
            <person name="Hou Z.-C."/>
            <person name="Zhou Z.-K."/>
            <person name="Zhu F."/>
            <person name="Hou S.-S."/>
        </authorList>
    </citation>
    <scope>NUCLEOTIDE SEQUENCE [LARGE SCALE GENOMIC DNA]</scope>
</reference>
<dbReference type="STRING" id="8840.ENSAPLP00000026309"/>
<evidence type="ECO:0000313" key="1">
    <source>
        <dbReference type="Ensembl" id="ENSAPLP00000026309.1"/>
    </source>
</evidence>
<sequence length="68" mass="7504">MKYEQEALNSIMKDLVALQMGRRHRLTGFDTMKNKDTAHSNKQVIIGVRGVDGGSAACLLSPCVFFTC</sequence>
<name>A0A493TKC5_ANAPP</name>
<reference evidence="1" key="3">
    <citation type="submission" date="2025-09" db="UniProtKB">
        <authorList>
            <consortium name="Ensembl"/>
        </authorList>
    </citation>
    <scope>IDENTIFICATION</scope>
</reference>
<organism evidence="1 2">
    <name type="scientific">Anas platyrhynchos platyrhynchos</name>
    <name type="common">Northern mallard</name>
    <dbReference type="NCBI Taxonomy" id="8840"/>
    <lineage>
        <taxon>Eukaryota</taxon>
        <taxon>Metazoa</taxon>
        <taxon>Chordata</taxon>
        <taxon>Craniata</taxon>
        <taxon>Vertebrata</taxon>
        <taxon>Euteleostomi</taxon>
        <taxon>Archelosauria</taxon>
        <taxon>Archosauria</taxon>
        <taxon>Dinosauria</taxon>
        <taxon>Saurischia</taxon>
        <taxon>Theropoda</taxon>
        <taxon>Coelurosauria</taxon>
        <taxon>Aves</taxon>
        <taxon>Neognathae</taxon>
        <taxon>Galloanserae</taxon>
        <taxon>Anseriformes</taxon>
        <taxon>Anatidae</taxon>
        <taxon>Anatinae</taxon>
        <taxon>Anas</taxon>
    </lineage>
</organism>
<protein>
    <submittedName>
        <fullName evidence="1">Uncharacterized protein</fullName>
    </submittedName>
</protein>
<proteinExistence type="predicted"/>
<dbReference type="GeneTree" id="ENSGT00960000189708"/>
<dbReference type="AlphaFoldDB" id="A0A493TKC5"/>
<evidence type="ECO:0000313" key="2">
    <source>
        <dbReference type="Proteomes" id="UP000016666"/>
    </source>
</evidence>
<keyword evidence="2" id="KW-1185">Reference proteome</keyword>